<sequence length="268" mass="30316">MATSIPRNMFRRTVGYRTYSTRADKPTLHGTVVPHHLYVFLHSNVPPMEAPSRLESSVRVSLQRQLLSVNGIVNFSWAKDQPADERSERYKATAYSRAGGRLDIEEITTENFEETVVLLLQKHSRGEAAQLDDENKYAIDLYVCTHKERDCRCGEHGYAVAQAIQAEVKRRQESGPSNAAHRIRLMGETTHVGGHKYAANVLVYPHGEWLGNVRPEHVPSIVDAVLARPLQPSARNDEPPLLPELWRGRMGLTIDQQIALYTKYVPQE</sequence>
<dbReference type="STRING" id="1314782.A0A165NBA6"/>
<dbReference type="SUPFAM" id="SSF52833">
    <property type="entry name" value="Thioredoxin-like"/>
    <property type="match status" value="1"/>
</dbReference>
<dbReference type="EMBL" id="KV425641">
    <property type="protein sequence ID" value="KZT19414.1"/>
    <property type="molecule type" value="Genomic_DNA"/>
</dbReference>
<evidence type="ECO:0008006" key="3">
    <source>
        <dbReference type="Google" id="ProtNLM"/>
    </source>
</evidence>
<dbReference type="InterPro" id="IPR036249">
    <property type="entry name" value="Thioredoxin-like_sf"/>
</dbReference>
<dbReference type="AlphaFoldDB" id="A0A165NBA6"/>
<dbReference type="Pfam" id="PF06999">
    <property type="entry name" value="Suc_Fer-like"/>
    <property type="match status" value="1"/>
</dbReference>
<proteinExistence type="predicted"/>
<gene>
    <name evidence="1" type="ORF">NEOLEDRAFT_969832</name>
</gene>
<dbReference type="InterPro" id="IPR009737">
    <property type="entry name" value="Aim32/Apd1-like"/>
</dbReference>
<evidence type="ECO:0000313" key="2">
    <source>
        <dbReference type="Proteomes" id="UP000076761"/>
    </source>
</evidence>
<reference evidence="1 2" key="1">
    <citation type="journal article" date="2016" name="Mol. Biol. Evol.">
        <title>Comparative Genomics of Early-Diverging Mushroom-Forming Fungi Provides Insights into the Origins of Lignocellulose Decay Capabilities.</title>
        <authorList>
            <person name="Nagy L.G."/>
            <person name="Riley R."/>
            <person name="Tritt A."/>
            <person name="Adam C."/>
            <person name="Daum C."/>
            <person name="Floudas D."/>
            <person name="Sun H."/>
            <person name="Yadav J.S."/>
            <person name="Pangilinan J."/>
            <person name="Larsson K.H."/>
            <person name="Matsuura K."/>
            <person name="Barry K."/>
            <person name="Labutti K."/>
            <person name="Kuo R."/>
            <person name="Ohm R.A."/>
            <person name="Bhattacharya S.S."/>
            <person name="Shirouzu T."/>
            <person name="Yoshinaga Y."/>
            <person name="Martin F.M."/>
            <person name="Grigoriev I.V."/>
            <person name="Hibbett D.S."/>
        </authorList>
    </citation>
    <scope>NUCLEOTIDE SEQUENCE [LARGE SCALE GENOMIC DNA]</scope>
    <source>
        <strain evidence="1 2">HHB14362 ss-1</strain>
    </source>
</reference>
<keyword evidence="2" id="KW-1185">Reference proteome</keyword>
<dbReference type="Gene3D" id="3.40.30.10">
    <property type="entry name" value="Glutaredoxin"/>
    <property type="match status" value="1"/>
</dbReference>
<dbReference type="InParanoid" id="A0A165NBA6"/>
<organism evidence="1 2">
    <name type="scientific">Neolentinus lepideus HHB14362 ss-1</name>
    <dbReference type="NCBI Taxonomy" id="1314782"/>
    <lineage>
        <taxon>Eukaryota</taxon>
        <taxon>Fungi</taxon>
        <taxon>Dikarya</taxon>
        <taxon>Basidiomycota</taxon>
        <taxon>Agaricomycotina</taxon>
        <taxon>Agaricomycetes</taxon>
        <taxon>Gloeophyllales</taxon>
        <taxon>Gloeophyllaceae</taxon>
        <taxon>Neolentinus</taxon>
    </lineage>
</organism>
<dbReference type="PANTHER" id="PTHR31902">
    <property type="entry name" value="ACTIN PATCHES DISTAL PROTEIN 1"/>
    <property type="match status" value="1"/>
</dbReference>
<evidence type="ECO:0000313" key="1">
    <source>
        <dbReference type="EMBL" id="KZT19414.1"/>
    </source>
</evidence>
<accession>A0A165NBA6</accession>
<protein>
    <recommendedName>
        <fullName evidence="3">Sucraseferredoxin-like protein</fullName>
    </recommendedName>
</protein>
<name>A0A165NBA6_9AGAM</name>
<dbReference type="Proteomes" id="UP000076761">
    <property type="component" value="Unassembled WGS sequence"/>
</dbReference>
<dbReference type="CDD" id="cd03062">
    <property type="entry name" value="TRX_Fd_Sucrase"/>
    <property type="match status" value="1"/>
</dbReference>
<dbReference type="OrthoDB" id="10253744at2759"/>